<dbReference type="InterPro" id="IPR023214">
    <property type="entry name" value="HAD_sf"/>
</dbReference>
<protein>
    <submittedName>
        <fullName evidence="6">HMP-PP phosphatase</fullName>
        <ecNumber evidence="6">3.6.1.-</ecNumber>
    </submittedName>
</protein>
<dbReference type="GO" id="GO:0046872">
    <property type="term" value="F:metal ion binding"/>
    <property type="evidence" value="ECO:0007669"/>
    <property type="project" value="UniProtKB-KW"/>
</dbReference>
<dbReference type="PROSITE" id="PS01228">
    <property type="entry name" value="COF_1"/>
    <property type="match status" value="1"/>
</dbReference>
<dbReference type="InterPro" id="IPR000150">
    <property type="entry name" value="Cof"/>
</dbReference>
<keyword evidence="4" id="KW-0460">Magnesium</keyword>
<dbReference type="NCBIfam" id="TIGR00099">
    <property type="entry name" value="Cof-subfamily"/>
    <property type="match status" value="1"/>
</dbReference>
<gene>
    <name evidence="6" type="primary">cof</name>
    <name evidence="6" type="ORF">NCTC12112_01282</name>
</gene>
<evidence type="ECO:0000256" key="1">
    <source>
        <dbReference type="ARBA" id="ARBA00001946"/>
    </source>
</evidence>
<sequence>MKYKAIVCDLDGTLLNSEHTISKYTRDVIKDVTSSGVKFFIATGRHHMDALKFKEMLGLDSYLISSNGARIHNENNDIIFKGDIPKELSNEIFDLNINEEIHKSIYKGDFWYSEKPLDEAHEYHKESGFTYNVRKFSELKNSEVIKFFYINENEKLIRNLENEIKEKFGDRINLTLSLPICLEIMNKGISKGSAITDILLPKFGIETEEVISFGDGLNDYEMLDVVGEGLLMGNCNPRLKELLPNNKVIGRNDENGVAEYLKKVFL</sequence>
<reference evidence="6 7" key="1">
    <citation type="submission" date="2018-06" db="EMBL/GenBank/DDBJ databases">
        <authorList>
            <consortium name="Pathogen Informatics"/>
            <person name="Doyle S."/>
        </authorList>
    </citation>
    <scope>NUCLEOTIDE SEQUENCE [LARGE SCALE GENOMIC DNA]</scope>
    <source>
        <strain evidence="6 7">NCTC12112</strain>
    </source>
</reference>
<dbReference type="SFLD" id="SFLDG01144">
    <property type="entry name" value="C2.B.4:_PGP_Like"/>
    <property type="match status" value="1"/>
</dbReference>
<proteinExistence type="inferred from homology"/>
<evidence type="ECO:0000313" key="6">
    <source>
        <dbReference type="EMBL" id="SQJ02337.1"/>
    </source>
</evidence>
<comment type="cofactor">
    <cofactor evidence="1">
        <name>Mg(2+)</name>
        <dbReference type="ChEBI" id="CHEBI:18420"/>
    </cofactor>
</comment>
<dbReference type="InterPro" id="IPR036412">
    <property type="entry name" value="HAD-like_sf"/>
</dbReference>
<dbReference type="SUPFAM" id="SSF56784">
    <property type="entry name" value="HAD-like"/>
    <property type="match status" value="1"/>
</dbReference>
<dbReference type="EC" id="3.6.1.-" evidence="6"/>
<accession>A0AAX2J9C0</accession>
<dbReference type="CDD" id="cd07516">
    <property type="entry name" value="HAD_Pase"/>
    <property type="match status" value="1"/>
</dbReference>
<evidence type="ECO:0000256" key="5">
    <source>
        <dbReference type="ARBA" id="ARBA00034778"/>
    </source>
</evidence>
<dbReference type="PANTHER" id="PTHR47267">
    <property type="match status" value="1"/>
</dbReference>
<keyword evidence="3 6" id="KW-0378">Hydrolase</keyword>
<dbReference type="EMBL" id="LS483487">
    <property type="protein sequence ID" value="SQJ02337.1"/>
    <property type="molecule type" value="Genomic_DNA"/>
</dbReference>
<dbReference type="Proteomes" id="UP000249008">
    <property type="component" value="Chromosome 1"/>
</dbReference>
<dbReference type="Gene3D" id="3.30.1240.10">
    <property type="match status" value="1"/>
</dbReference>
<keyword evidence="2" id="KW-0479">Metal-binding</keyword>
<comment type="similarity">
    <text evidence="5">Belongs to the HAD-like hydrolase superfamily. Cof family.</text>
</comment>
<dbReference type="SFLD" id="SFLDG01140">
    <property type="entry name" value="C2.B:_Phosphomannomutase_and_P"/>
    <property type="match status" value="1"/>
</dbReference>
<dbReference type="GeneID" id="78455851"/>
<evidence type="ECO:0000256" key="4">
    <source>
        <dbReference type="ARBA" id="ARBA00022842"/>
    </source>
</evidence>
<name>A0AAX2J9C0_9FUSO</name>
<dbReference type="SFLD" id="SFLDS00003">
    <property type="entry name" value="Haloacid_Dehalogenase"/>
    <property type="match status" value="1"/>
</dbReference>
<dbReference type="AlphaFoldDB" id="A0AAX2J9C0"/>
<dbReference type="Gene3D" id="3.40.50.1000">
    <property type="entry name" value="HAD superfamily/HAD-like"/>
    <property type="match status" value="1"/>
</dbReference>
<evidence type="ECO:0000256" key="3">
    <source>
        <dbReference type="ARBA" id="ARBA00022801"/>
    </source>
</evidence>
<dbReference type="InterPro" id="IPR006379">
    <property type="entry name" value="HAD-SF_hydro_IIB"/>
</dbReference>
<dbReference type="RefSeq" id="WP_005977690.1">
    <property type="nucleotide sequence ID" value="NZ_BAABXY010000001.1"/>
</dbReference>
<dbReference type="NCBIfam" id="TIGR01484">
    <property type="entry name" value="HAD-SF-IIB"/>
    <property type="match status" value="1"/>
</dbReference>
<evidence type="ECO:0000256" key="2">
    <source>
        <dbReference type="ARBA" id="ARBA00022723"/>
    </source>
</evidence>
<dbReference type="PANTHER" id="PTHR47267:SF4">
    <property type="entry name" value="PYRIDOXAL PHOSPHATE PHOSPHATASE YIGL"/>
    <property type="match status" value="1"/>
</dbReference>
<evidence type="ECO:0000313" key="7">
    <source>
        <dbReference type="Proteomes" id="UP000249008"/>
    </source>
</evidence>
<dbReference type="GO" id="GO:0016791">
    <property type="term" value="F:phosphatase activity"/>
    <property type="evidence" value="ECO:0007669"/>
    <property type="project" value="UniProtKB-ARBA"/>
</dbReference>
<dbReference type="Pfam" id="PF08282">
    <property type="entry name" value="Hydrolase_3"/>
    <property type="match status" value="1"/>
</dbReference>
<organism evidence="6 7">
    <name type="scientific">Fusobacterium ulcerans</name>
    <dbReference type="NCBI Taxonomy" id="861"/>
    <lineage>
        <taxon>Bacteria</taxon>
        <taxon>Fusobacteriati</taxon>
        <taxon>Fusobacteriota</taxon>
        <taxon>Fusobacteriia</taxon>
        <taxon>Fusobacteriales</taxon>
        <taxon>Fusobacteriaceae</taxon>
        <taxon>Fusobacterium</taxon>
    </lineage>
</organism>
<dbReference type="KEGG" id="ful:C4N20_13575"/>